<organism evidence="3 4">
    <name type="scientific">Helobdella robusta</name>
    <name type="common">Californian leech</name>
    <dbReference type="NCBI Taxonomy" id="6412"/>
    <lineage>
        <taxon>Eukaryota</taxon>
        <taxon>Metazoa</taxon>
        <taxon>Spiralia</taxon>
        <taxon>Lophotrochozoa</taxon>
        <taxon>Annelida</taxon>
        <taxon>Clitellata</taxon>
        <taxon>Hirudinea</taxon>
        <taxon>Rhynchobdellida</taxon>
        <taxon>Glossiphoniidae</taxon>
        <taxon>Helobdella</taxon>
    </lineage>
</organism>
<dbReference type="EMBL" id="AMQM01003286">
    <property type="status" value="NOT_ANNOTATED_CDS"/>
    <property type="molecule type" value="Genomic_DNA"/>
</dbReference>
<evidence type="ECO:0000313" key="4">
    <source>
        <dbReference type="Proteomes" id="UP000015101"/>
    </source>
</evidence>
<dbReference type="EMBL" id="KB096080">
    <property type="protein sequence ID" value="ESO08543.1"/>
    <property type="molecule type" value="Genomic_DNA"/>
</dbReference>
<dbReference type="HOGENOM" id="CLU_2136149_0_0_1"/>
<name>T1F1W9_HELRO</name>
<keyword evidence="4" id="KW-1185">Reference proteome</keyword>
<reference evidence="2 4" key="2">
    <citation type="journal article" date="2013" name="Nature">
        <title>Insights into bilaterian evolution from three spiralian genomes.</title>
        <authorList>
            <person name="Simakov O."/>
            <person name="Marletaz F."/>
            <person name="Cho S.J."/>
            <person name="Edsinger-Gonzales E."/>
            <person name="Havlak P."/>
            <person name="Hellsten U."/>
            <person name="Kuo D.H."/>
            <person name="Larsson T."/>
            <person name="Lv J."/>
            <person name="Arendt D."/>
            <person name="Savage R."/>
            <person name="Osoegawa K."/>
            <person name="de Jong P."/>
            <person name="Grimwood J."/>
            <person name="Chapman J.A."/>
            <person name="Shapiro H."/>
            <person name="Aerts A."/>
            <person name="Otillar R.P."/>
            <person name="Terry A.Y."/>
            <person name="Boore J.L."/>
            <person name="Grigoriev I.V."/>
            <person name="Lindberg D.R."/>
            <person name="Seaver E.C."/>
            <person name="Weisblat D.A."/>
            <person name="Putnam N.H."/>
            <person name="Rokhsar D.S."/>
        </authorList>
    </citation>
    <scope>NUCLEOTIDE SEQUENCE</scope>
</reference>
<protein>
    <submittedName>
        <fullName evidence="2 3">Uncharacterized protein</fullName>
    </submittedName>
</protein>
<dbReference type="InParanoid" id="T1F1W9"/>
<dbReference type="GeneID" id="20202819"/>
<dbReference type="Proteomes" id="UP000015101">
    <property type="component" value="Unassembled WGS sequence"/>
</dbReference>
<dbReference type="AlphaFoldDB" id="T1F1W9"/>
<reference evidence="4" key="1">
    <citation type="submission" date="2012-12" db="EMBL/GenBank/DDBJ databases">
        <authorList>
            <person name="Hellsten U."/>
            <person name="Grimwood J."/>
            <person name="Chapman J.A."/>
            <person name="Shapiro H."/>
            <person name="Aerts A."/>
            <person name="Otillar R.P."/>
            <person name="Terry A.Y."/>
            <person name="Boore J.L."/>
            <person name="Simakov O."/>
            <person name="Marletaz F."/>
            <person name="Cho S.-J."/>
            <person name="Edsinger-Gonzales E."/>
            <person name="Havlak P."/>
            <person name="Kuo D.-H."/>
            <person name="Larsson T."/>
            <person name="Lv J."/>
            <person name="Arendt D."/>
            <person name="Savage R."/>
            <person name="Osoegawa K."/>
            <person name="de Jong P."/>
            <person name="Lindberg D.R."/>
            <person name="Seaver E.C."/>
            <person name="Weisblat D.A."/>
            <person name="Putnam N.H."/>
            <person name="Grigoriev I.V."/>
            <person name="Rokhsar D.S."/>
        </authorList>
    </citation>
    <scope>NUCLEOTIDE SEQUENCE</scope>
</reference>
<dbReference type="KEGG" id="hro:HELRODRAFT_169410"/>
<accession>T1F1W9</accession>
<feature type="signal peptide" evidence="1">
    <location>
        <begin position="1"/>
        <end position="20"/>
    </location>
</feature>
<keyword evidence="1" id="KW-0732">Signal</keyword>
<gene>
    <name evidence="3" type="primary">20202819</name>
    <name evidence="2" type="ORF">HELRODRAFT_169410</name>
</gene>
<proteinExistence type="predicted"/>
<evidence type="ECO:0000313" key="2">
    <source>
        <dbReference type="EMBL" id="ESO08543.1"/>
    </source>
</evidence>
<dbReference type="RefSeq" id="XP_009013473.1">
    <property type="nucleotide sequence ID" value="XM_009015225.1"/>
</dbReference>
<dbReference type="CTD" id="20202819"/>
<evidence type="ECO:0000256" key="1">
    <source>
        <dbReference type="SAM" id="SignalP"/>
    </source>
</evidence>
<sequence length="113" mass="12506">MSRNTAILIFIAITIRGLVAEWLACPSTTPTTRVRILQFFQIHPGSRPPVNPAVHPFEVTFLQHMTATACLSGSTTPDITAYLYIFSSHKNIKSYSNECLDSSVTAESEYDVV</sequence>
<reference evidence="3" key="3">
    <citation type="submission" date="2015-06" db="UniProtKB">
        <authorList>
            <consortium name="EnsemblMetazoa"/>
        </authorList>
    </citation>
    <scope>IDENTIFICATION</scope>
</reference>
<dbReference type="EnsemblMetazoa" id="HelroT169410">
    <property type="protein sequence ID" value="HelroP169410"/>
    <property type="gene ID" value="HelroG169410"/>
</dbReference>
<evidence type="ECO:0000313" key="3">
    <source>
        <dbReference type="EnsemblMetazoa" id="HelroP169410"/>
    </source>
</evidence>
<feature type="chain" id="PRO_5010980225" evidence="1">
    <location>
        <begin position="21"/>
        <end position="113"/>
    </location>
</feature>